<dbReference type="CDD" id="cd02517">
    <property type="entry name" value="CMP-KDO-Synthetase"/>
    <property type="match status" value="1"/>
</dbReference>
<comment type="pathway">
    <text evidence="5">Nucleotide-sugar biosynthesis; CMP-3-deoxy-D-manno-octulosonate biosynthesis; CMP-3-deoxy-D-manno-octulosonate from 3-deoxy-D-manno-octulosonate and CTP: step 1/1.</text>
</comment>
<dbReference type="GO" id="GO:0009103">
    <property type="term" value="P:lipopolysaccharide biosynthetic process"/>
    <property type="evidence" value="ECO:0007669"/>
    <property type="project" value="UniProtKB-UniRule"/>
</dbReference>
<evidence type="ECO:0000256" key="2">
    <source>
        <dbReference type="ARBA" id="ARBA00022679"/>
    </source>
</evidence>
<keyword evidence="4 5" id="KW-0448">Lipopolysaccharide biosynthesis</keyword>
<reference evidence="6 7" key="1">
    <citation type="journal article" date="2010" name="Int. J. Syst. Evol. Microbiol.">
        <title>Bacillus horneckiae sp. nov., isolated from a spacecraft-assembly clean room.</title>
        <authorList>
            <person name="Vaishampayan P."/>
            <person name="Probst A."/>
            <person name="Krishnamurthi S."/>
            <person name="Ghosh S."/>
            <person name="Osman S."/>
            <person name="McDowall A."/>
            <person name="Ruckmani A."/>
            <person name="Mayilraj S."/>
            <person name="Venkateswaran K."/>
        </authorList>
    </citation>
    <scope>NUCLEOTIDE SEQUENCE [LARGE SCALE GENOMIC DNA]</scope>
    <source>
        <strain evidence="7">1PO1SC</strain>
    </source>
</reference>
<accession>A0A2N0ZFE8</accession>
<comment type="function">
    <text evidence="5">Activates KDO (a required 8-carbon sugar) for incorporation into bacterial lipopolysaccharide in Gram-negative bacteria.</text>
</comment>
<dbReference type="NCBIfam" id="NF009905">
    <property type="entry name" value="PRK13368.1"/>
    <property type="match status" value="1"/>
</dbReference>
<proteinExistence type="inferred from homology"/>
<evidence type="ECO:0000256" key="1">
    <source>
        <dbReference type="ARBA" id="ARBA00004370"/>
    </source>
</evidence>
<evidence type="ECO:0000313" key="7">
    <source>
        <dbReference type="Proteomes" id="UP000233343"/>
    </source>
</evidence>
<dbReference type="SUPFAM" id="SSF53448">
    <property type="entry name" value="Nucleotide-diphospho-sugar transferases"/>
    <property type="match status" value="1"/>
</dbReference>
<dbReference type="AlphaFoldDB" id="A0A2N0ZFE8"/>
<dbReference type="NCBIfam" id="TIGR00466">
    <property type="entry name" value="kdsB"/>
    <property type="match status" value="1"/>
</dbReference>
<dbReference type="InterPro" id="IPR003329">
    <property type="entry name" value="Cytidylyl_trans"/>
</dbReference>
<gene>
    <name evidence="5 6" type="primary">kdsB</name>
    <name evidence="6" type="ORF">CWS20_13520</name>
</gene>
<dbReference type="PANTHER" id="PTHR42866:SF2">
    <property type="entry name" value="3-DEOXY-MANNO-OCTULOSONATE CYTIDYLYLTRANSFERASE, MITOCHONDRIAL"/>
    <property type="match status" value="1"/>
</dbReference>
<evidence type="ECO:0000313" key="6">
    <source>
        <dbReference type="EMBL" id="PKG28227.1"/>
    </source>
</evidence>
<sequence length="244" mass="27560">MKAIGVIPARYGSTRFPGKPLALINGKPMIEHVYRRVMQSEELEQVVIATDDERIKKAAEKFGAMAVMTRSDHMSGSDRISEVSKIVEGDFFVNIQGDEPLISPLLIDELVREARMTNNDIAITAMTEIVNKEEVDDPNIVKVVTDQLGYALFFSRKGIPYNRTEKDAAYYKHIGLYGFPRAVLHGFVDLPPSQYEKIEMLEQLRLLENGYRIKMIKTDYDAVGVDTPEDIEKVESIIGGKQYV</sequence>
<name>A0A2N0ZFE8_9BACI</name>
<dbReference type="GO" id="GO:0008690">
    <property type="term" value="F:3-deoxy-manno-octulosonate cytidylyltransferase activity"/>
    <property type="evidence" value="ECO:0007669"/>
    <property type="project" value="UniProtKB-UniRule"/>
</dbReference>
<dbReference type="Proteomes" id="UP000233343">
    <property type="component" value="Unassembled WGS sequence"/>
</dbReference>
<dbReference type="FunFam" id="3.90.550.10:FF:000011">
    <property type="entry name" value="3-deoxy-manno-octulosonate cytidylyltransferase"/>
    <property type="match status" value="1"/>
</dbReference>
<dbReference type="PANTHER" id="PTHR42866">
    <property type="entry name" value="3-DEOXY-MANNO-OCTULOSONATE CYTIDYLYLTRANSFERASE"/>
    <property type="match status" value="1"/>
</dbReference>
<comment type="catalytic activity">
    <reaction evidence="5">
        <text>3-deoxy-alpha-D-manno-oct-2-ulosonate + CTP = CMP-3-deoxy-beta-D-manno-octulosonate + diphosphate</text>
        <dbReference type="Rhea" id="RHEA:23448"/>
        <dbReference type="ChEBI" id="CHEBI:33019"/>
        <dbReference type="ChEBI" id="CHEBI:37563"/>
        <dbReference type="ChEBI" id="CHEBI:85986"/>
        <dbReference type="ChEBI" id="CHEBI:85987"/>
        <dbReference type="EC" id="2.7.7.38"/>
    </reaction>
</comment>
<dbReference type="Gene3D" id="3.90.550.10">
    <property type="entry name" value="Spore Coat Polysaccharide Biosynthesis Protein SpsA, Chain A"/>
    <property type="match status" value="1"/>
</dbReference>
<comment type="caution">
    <text evidence="6">The sequence shown here is derived from an EMBL/GenBank/DDBJ whole genome shotgun (WGS) entry which is preliminary data.</text>
</comment>
<dbReference type="RefSeq" id="WP_066189683.1">
    <property type="nucleotide sequence ID" value="NZ_JARMMB010000015.1"/>
</dbReference>
<dbReference type="InterPro" id="IPR029044">
    <property type="entry name" value="Nucleotide-diphossugar_trans"/>
</dbReference>
<dbReference type="EC" id="2.7.7.38" evidence="5"/>
<evidence type="ECO:0000256" key="4">
    <source>
        <dbReference type="ARBA" id="ARBA00022985"/>
    </source>
</evidence>
<dbReference type="GO" id="GO:0005829">
    <property type="term" value="C:cytosol"/>
    <property type="evidence" value="ECO:0007669"/>
    <property type="project" value="TreeGrafter"/>
</dbReference>
<comment type="subcellular location">
    <subcellularLocation>
        <location evidence="5">Cytoplasm</location>
    </subcellularLocation>
    <subcellularLocation>
        <location evidence="1">Membrane</location>
    </subcellularLocation>
</comment>
<dbReference type="EMBL" id="PISD01000030">
    <property type="protein sequence ID" value="PKG28227.1"/>
    <property type="molecule type" value="Genomic_DNA"/>
</dbReference>
<dbReference type="Pfam" id="PF02348">
    <property type="entry name" value="CTP_transf_3"/>
    <property type="match status" value="1"/>
</dbReference>
<keyword evidence="7" id="KW-1185">Reference proteome</keyword>
<organism evidence="6 7">
    <name type="scientific">Cytobacillus horneckiae</name>
    <dbReference type="NCBI Taxonomy" id="549687"/>
    <lineage>
        <taxon>Bacteria</taxon>
        <taxon>Bacillati</taxon>
        <taxon>Bacillota</taxon>
        <taxon>Bacilli</taxon>
        <taxon>Bacillales</taxon>
        <taxon>Bacillaceae</taxon>
        <taxon>Cytobacillus</taxon>
    </lineage>
</organism>
<dbReference type="GO" id="GO:0033468">
    <property type="term" value="P:CMP-keto-3-deoxy-D-manno-octulosonic acid biosynthetic process"/>
    <property type="evidence" value="ECO:0007669"/>
    <property type="project" value="UniProtKB-UniRule"/>
</dbReference>
<protein>
    <recommendedName>
        <fullName evidence="5">3-deoxy-manno-octulosonate cytidylyltransferase</fullName>
        <ecNumber evidence="5">2.7.7.38</ecNumber>
    </recommendedName>
    <alternativeName>
        <fullName evidence="5">CMP-2-keto-3-deoxyoctulosonic acid synthase</fullName>
        <shortName evidence="5">CKS</shortName>
        <shortName evidence="5">CMP-KDO synthase</shortName>
    </alternativeName>
</protein>
<dbReference type="InterPro" id="IPR004528">
    <property type="entry name" value="KdsB"/>
</dbReference>
<keyword evidence="2 5" id="KW-0808">Transferase</keyword>
<dbReference type="GO" id="GO:0016020">
    <property type="term" value="C:membrane"/>
    <property type="evidence" value="ECO:0007669"/>
    <property type="project" value="UniProtKB-SubCell"/>
</dbReference>
<evidence type="ECO:0000256" key="3">
    <source>
        <dbReference type="ARBA" id="ARBA00022695"/>
    </source>
</evidence>
<dbReference type="HAMAP" id="MF_00057">
    <property type="entry name" value="KdsB"/>
    <property type="match status" value="1"/>
</dbReference>
<evidence type="ECO:0000256" key="5">
    <source>
        <dbReference type="HAMAP-Rule" id="MF_00057"/>
    </source>
</evidence>
<dbReference type="NCBIfam" id="NF003950">
    <property type="entry name" value="PRK05450.1-3"/>
    <property type="match status" value="1"/>
</dbReference>
<dbReference type="NCBIfam" id="NF003952">
    <property type="entry name" value="PRK05450.1-5"/>
    <property type="match status" value="1"/>
</dbReference>
<keyword evidence="5" id="KW-0963">Cytoplasm</keyword>
<comment type="similarity">
    <text evidence="5">Belongs to the KdsB family.</text>
</comment>
<dbReference type="UniPathway" id="UPA00358">
    <property type="reaction ID" value="UER00476"/>
</dbReference>
<keyword evidence="3 5" id="KW-0548">Nucleotidyltransferase</keyword>